<comment type="caution">
    <text evidence="2">The sequence shown here is derived from an EMBL/GenBank/DDBJ whole genome shotgun (WGS) entry which is preliminary data.</text>
</comment>
<organism evidence="2 3">
    <name type="scientific">Candidatus Limivivens intestinipullorum</name>
    <dbReference type="NCBI Taxonomy" id="2840858"/>
    <lineage>
        <taxon>Bacteria</taxon>
        <taxon>Bacillati</taxon>
        <taxon>Bacillota</taxon>
        <taxon>Clostridia</taxon>
        <taxon>Lachnospirales</taxon>
        <taxon>Lachnospiraceae</taxon>
        <taxon>Lachnospiraceae incertae sedis</taxon>
        <taxon>Candidatus Limivivens</taxon>
    </lineage>
</organism>
<proteinExistence type="predicted"/>
<evidence type="ECO:0000313" key="3">
    <source>
        <dbReference type="Proteomes" id="UP000823935"/>
    </source>
</evidence>
<dbReference type="EMBL" id="DVIQ01000108">
    <property type="protein sequence ID" value="HIS32956.1"/>
    <property type="molecule type" value="Genomic_DNA"/>
</dbReference>
<gene>
    <name evidence="2" type="ORF">IAB44_15630</name>
</gene>
<evidence type="ECO:0000313" key="2">
    <source>
        <dbReference type="EMBL" id="HIS32956.1"/>
    </source>
</evidence>
<protein>
    <submittedName>
        <fullName evidence="2">Uncharacterized protein</fullName>
    </submittedName>
</protein>
<feature type="coiled-coil region" evidence="1">
    <location>
        <begin position="3"/>
        <end position="30"/>
    </location>
</feature>
<dbReference type="AlphaFoldDB" id="A0A9D1JL67"/>
<reference evidence="2" key="2">
    <citation type="journal article" date="2021" name="PeerJ">
        <title>Extensive microbial diversity within the chicken gut microbiome revealed by metagenomics and culture.</title>
        <authorList>
            <person name="Gilroy R."/>
            <person name="Ravi A."/>
            <person name="Getino M."/>
            <person name="Pursley I."/>
            <person name="Horton D.L."/>
            <person name="Alikhan N.F."/>
            <person name="Baker D."/>
            <person name="Gharbi K."/>
            <person name="Hall N."/>
            <person name="Watson M."/>
            <person name="Adriaenssens E.M."/>
            <person name="Foster-Nyarko E."/>
            <person name="Jarju S."/>
            <person name="Secka A."/>
            <person name="Antonio M."/>
            <person name="Oren A."/>
            <person name="Chaudhuri R.R."/>
            <person name="La Ragione R."/>
            <person name="Hildebrand F."/>
            <person name="Pallen M.J."/>
        </authorList>
    </citation>
    <scope>NUCLEOTIDE SEQUENCE</scope>
    <source>
        <strain evidence="2">CHK190-19873</strain>
    </source>
</reference>
<accession>A0A9D1JL67</accession>
<reference evidence="2" key="1">
    <citation type="submission" date="2020-10" db="EMBL/GenBank/DDBJ databases">
        <authorList>
            <person name="Gilroy R."/>
        </authorList>
    </citation>
    <scope>NUCLEOTIDE SEQUENCE</scope>
    <source>
        <strain evidence="2">CHK190-19873</strain>
    </source>
</reference>
<sequence length="47" mass="5280">MESLEAKRKAGDVKEELRELEKLMQQEKDEAIFTASLGPLLTILCCA</sequence>
<name>A0A9D1JL67_9FIRM</name>
<evidence type="ECO:0000256" key="1">
    <source>
        <dbReference type="SAM" id="Coils"/>
    </source>
</evidence>
<keyword evidence="1" id="KW-0175">Coiled coil</keyword>
<dbReference type="Proteomes" id="UP000823935">
    <property type="component" value="Unassembled WGS sequence"/>
</dbReference>